<gene>
    <name evidence="2" type="ORF">L596_021287</name>
</gene>
<evidence type="ECO:0000313" key="2">
    <source>
        <dbReference type="EMBL" id="TKR69087.1"/>
    </source>
</evidence>
<evidence type="ECO:0000313" key="3">
    <source>
        <dbReference type="Proteomes" id="UP000298663"/>
    </source>
</evidence>
<keyword evidence="3" id="KW-1185">Reference proteome</keyword>
<feature type="compositionally biased region" description="Basic and acidic residues" evidence="1">
    <location>
        <begin position="74"/>
        <end position="97"/>
    </location>
</feature>
<dbReference type="Proteomes" id="UP000298663">
    <property type="component" value="Unassembled WGS sequence"/>
</dbReference>
<proteinExistence type="predicted"/>
<dbReference type="EMBL" id="AZBU02000007">
    <property type="protein sequence ID" value="TKR69087.1"/>
    <property type="molecule type" value="Genomic_DNA"/>
</dbReference>
<dbReference type="AlphaFoldDB" id="A0A4U5MI89"/>
<sequence>MLRLLFILYSVKHGSRSSYWTHRPRRDHLRPLLAFPICQQGGHFREGFGRNESSSSSRKAEEKEAEQGYQEGIAEARQEQASEGDQEGKEGREEGCC</sequence>
<name>A0A4U5MI89_STECR</name>
<organism evidence="2 3">
    <name type="scientific">Steinernema carpocapsae</name>
    <name type="common">Entomopathogenic nematode</name>
    <dbReference type="NCBI Taxonomy" id="34508"/>
    <lineage>
        <taxon>Eukaryota</taxon>
        <taxon>Metazoa</taxon>
        <taxon>Ecdysozoa</taxon>
        <taxon>Nematoda</taxon>
        <taxon>Chromadorea</taxon>
        <taxon>Rhabditida</taxon>
        <taxon>Tylenchina</taxon>
        <taxon>Panagrolaimomorpha</taxon>
        <taxon>Strongyloidoidea</taxon>
        <taxon>Steinernematidae</taxon>
        <taxon>Steinernema</taxon>
    </lineage>
</organism>
<reference evidence="2 3" key="2">
    <citation type="journal article" date="2019" name="G3 (Bethesda)">
        <title>Hybrid Assembly of the Genome of the Entomopathogenic Nematode Steinernema carpocapsae Identifies the X-Chromosome.</title>
        <authorList>
            <person name="Serra L."/>
            <person name="Macchietto M."/>
            <person name="Macias-Munoz A."/>
            <person name="McGill C.J."/>
            <person name="Rodriguez I.M."/>
            <person name="Rodriguez B."/>
            <person name="Murad R."/>
            <person name="Mortazavi A."/>
        </authorList>
    </citation>
    <scope>NUCLEOTIDE SEQUENCE [LARGE SCALE GENOMIC DNA]</scope>
    <source>
        <strain evidence="2 3">ALL</strain>
    </source>
</reference>
<feature type="region of interest" description="Disordered" evidence="1">
    <location>
        <begin position="44"/>
        <end position="97"/>
    </location>
</feature>
<comment type="caution">
    <text evidence="2">The sequence shown here is derived from an EMBL/GenBank/DDBJ whole genome shotgun (WGS) entry which is preliminary data.</text>
</comment>
<accession>A0A4U5MI89</accession>
<evidence type="ECO:0000256" key="1">
    <source>
        <dbReference type="SAM" id="MobiDB-lite"/>
    </source>
</evidence>
<protein>
    <submittedName>
        <fullName evidence="2">Uncharacterized protein</fullName>
    </submittedName>
</protein>
<reference evidence="2 3" key="1">
    <citation type="journal article" date="2015" name="Genome Biol.">
        <title>Comparative genomics of Steinernema reveals deeply conserved gene regulatory networks.</title>
        <authorList>
            <person name="Dillman A.R."/>
            <person name="Macchietto M."/>
            <person name="Porter C.F."/>
            <person name="Rogers A."/>
            <person name="Williams B."/>
            <person name="Antoshechkin I."/>
            <person name="Lee M.M."/>
            <person name="Goodwin Z."/>
            <person name="Lu X."/>
            <person name="Lewis E.E."/>
            <person name="Goodrich-Blair H."/>
            <person name="Stock S.P."/>
            <person name="Adams B.J."/>
            <person name="Sternberg P.W."/>
            <person name="Mortazavi A."/>
        </authorList>
    </citation>
    <scope>NUCLEOTIDE SEQUENCE [LARGE SCALE GENOMIC DNA]</scope>
    <source>
        <strain evidence="2 3">ALL</strain>
    </source>
</reference>